<dbReference type="EMBL" id="CAJNOW010014257">
    <property type="protein sequence ID" value="CAF1631461.1"/>
    <property type="molecule type" value="Genomic_DNA"/>
</dbReference>
<dbReference type="SUPFAM" id="SSF81330">
    <property type="entry name" value="Gated mechanosensitive channel"/>
    <property type="match status" value="1"/>
</dbReference>
<dbReference type="InterPro" id="IPR019823">
    <property type="entry name" value="Mechanosensitive_channel_CS"/>
</dbReference>
<evidence type="ECO:0000256" key="10">
    <source>
        <dbReference type="SAM" id="Phobius"/>
    </source>
</evidence>
<dbReference type="OrthoDB" id="10069343at2759"/>
<evidence type="ECO:0008006" key="17">
    <source>
        <dbReference type="Google" id="ProtNLM"/>
    </source>
</evidence>
<name>A0A816D969_9BILA</name>
<evidence type="ECO:0000313" key="16">
    <source>
        <dbReference type="Proteomes" id="UP000663834"/>
    </source>
</evidence>
<keyword evidence="5 10" id="KW-0812">Transmembrane</keyword>
<dbReference type="GO" id="GO:0005886">
    <property type="term" value="C:plasma membrane"/>
    <property type="evidence" value="ECO:0007669"/>
    <property type="project" value="UniProtKB-SubCell"/>
</dbReference>
<evidence type="ECO:0000256" key="9">
    <source>
        <dbReference type="ARBA" id="ARBA00023303"/>
    </source>
</evidence>
<reference evidence="12" key="1">
    <citation type="submission" date="2021-02" db="EMBL/GenBank/DDBJ databases">
        <authorList>
            <person name="Nowell W R."/>
        </authorList>
    </citation>
    <scope>NUCLEOTIDE SEQUENCE</scope>
</reference>
<dbReference type="EMBL" id="CAJNOV010013446">
    <property type="protein sequence ID" value="CAF1521757.1"/>
    <property type="molecule type" value="Genomic_DNA"/>
</dbReference>
<evidence type="ECO:0000256" key="2">
    <source>
        <dbReference type="ARBA" id="ARBA00007254"/>
    </source>
</evidence>
<comment type="subcellular location">
    <subcellularLocation>
        <location evidence="1">Cell membrane</location>
        <topology evidence="1">Multi-pass membrane protein</topology>
    </subcellularLocation>
</comment>
<evidence type="ECO:0000256" key="3">
    <source>
        <dbReference type="ARBA" id="ARBA00022448"/>
    </source>
</evidence>
<keyword evidence="9" id="KW-0407">Ion channel</keyword>
<dbReference type="AlphaFoldDB" id="A0A816D969"/>
<keyword evidence="3" id="KW-0813">Transport</keyword>
<evidence type="ECO:0000256" key="1">
    <source>
        <dbReference type="ARBA" id="ARBA00004651"/>
    </source>
</evidence>
<dbReference type="PROSITE" id="PS01327">
    <property type="entry name" value="MSCL"/>
    <property type="match status" value="1"/>
</dbReference>
<evidence type="ECO:0000313" key="13">
    <source>
        <dbReference type="EMBL" id="CAF2044875.1"/>
    </source>
</evidence>
<evidence type="ECO:0000256" key="6">
    <source>
        <dbReference type="ARBA" id="ARBA00022989"/>
    </source>
</evidence>
<keyword evidence="4" id="KW-1003">Cell membrane</keyword>
<feature type="transmembrane region" description="Helical" evidence="10">
    <location>
        <begin position="24"/>
        <end position="45"/>
    </location>
</feature>
<keyword evidence="6 10" id="KW-1133">Transmembrane helix</keyword>
<dbReference type="Pfam" id="PF01741">
    <property type="entry name" value="MscL"/>
    <property type="match status" value="1"/>
</dbReference>
<dbReference type="GO" id="GO:0008381">
    <property type="term" value="F:mechanosensitive monoatomic ion channel activity"/>
    <property type="evidence" value="ECO:0007669"/>
    <property type="project" value="InterPro"/>
</dbReference>
<proteinExistence type="inferred from homology"/>
<accession>A0A816D969</accession>
<dbReference type="Proteomes" id="UP000663855">
    <property type="component" value="Unassembled WGS sequence"/>
</dbReference>
<keyword evidence="8 10" id="KW-0472">Membrane</keyword>
<evidence type="ECO:0000313" key="15">
    <source>
        <dbReference type="EMBL" id="CAF2134339.1"/>
    </source>
</evidence>
<sequence>MAHVKKCCFNFCKEFRDFAIRGNVLDLAIGIVVGTAFTNVIQSLVDDIITPPLGLALGGVDFANLTIKMKNFVYTSQPPVVIRYGKFIQSIISLLIVAMALFCIIKGVNHIYKITTKKKTKQDIEVITEPSEDIKLLREIRDLLAGRSYMQAITVRI</sequence>
<protein>
    <recommendedName>
        <fullName evidence="17">Large-conductance mechanosensitive channel</fullName>
    </recommendedName>
</protein>
<dbReference type="HAMAP" id="MF_00115">
    <property type="entry name" value="MscL"/>
    <property type="match status" value="1"/>
</dbReference>
<dbReference type="EMBL" id="CAJNRF010002947">
    <property type="protein sequence ID" value="CAF2044875.1"/>
    <property type="molecule type" value="Genomic_DNA"/>
</dbReference>
<comment type="caution">
    <text evidence="12">The sequence shown here is derived from an EMBL/GenBank/DDBJ whole genome shotgun (WGS) entry which is preliminary data.</text>
</comment>
<feature type="transmembrane region" description="Helical" evidence="10">
    <location>
        <begin position="87"/>
        <end position="108"/>
    </location>
</feature>
<dbReference type="Gene3D" id="1.10.1200.120">
    <property type="entry name" value="Large-conductance mechanosensitive channel, MscL, domain 1"/>
    <property type="match status" value="1"/>
</dbReference>
<evidence type="ECO:0000256" key="8">
    <source>
        <dbReference type="ARBA" id="ARBA00023136"/>
    </source>
</evidence>
<evidence type="ECO:0000256" key="4">
    <source>
        <dbReference type="ARBA" id="ARBA00022475"/>
    </source>
</evidence>
<dbReference type="InterPro" id="IPR001185">
    <property type="entry name" value="MS_channel"/>
</dbReference>
<evidence type="ECO:0000313" key="11">
    <source>
        <dbReference type="EMBL" id="CAF1521757.1"/>
    </source>
</evidence>
<dbReference type="PRINTS" id="PR01264">
    <property type="entry name" value="MECHCHANNEL"/>
</dbReference>
<evidence type="ECO:0000256" key="7">
    <source>
        <dbReference type="ARBA" id="ARBA00023065"/>
    </source>
</evidence>
<dbReference type="InterPro" id="IPR037673">
    <property type="entry name" value="MSC/AndL"/>
</dbReference>
<gene>
    <name evidence="11" type="ORF">CJN711_LOCUS28449</name>
    <name evidence="12" type="ORF">KQP761_LOCUS26311</name>
    <name evidence="15" type="ORF">MBJ925_LOCUS28166</name>
    <name evidence="13" type="ORF">WKI299_LOCUS9008</name>
    <name evidence="14" type="ORF">XDN619_LOCUS7800</name>
</gene>
<dbReference type="PANTHER" id="PTHR30266">
    <property type="entry name" value="MECHANOSENSITIVE CHANNEL MSCL"/>
    <property type="match status" value="1"/>
</dbReference>
<dbReference type="NCBIfam" id="TIGR00220">
    <property type="entry name" value="mscL"/>
    <property type="match status" value="1"/>
</dbReference>
<dbReference type="EMBL" id="CAJNRE010015072">
    <property type="protein sequence ID" value="CAF2134339.1"/>
    <property type="molecule type" value="Genomic_DNA"/>
</dbReference>
<evidence type="ECO:0000313" key="14">
    <source>
        <dbReference type="EMBL" id="CAF2046940.1"/>
    </source>
</evidence>
<dbReference type="EMBL" id="CAJNRG010002373">
    <property type="protein sequence ID" value="CAF2046940.1"/>
    <property type="molecule type" value="Genomic_DNA"/>
</dbReference>
<dbReference type="Proteomes" id="UP000663824">
    <property type="component" value="Unassembled WGS sequence"/>
</dbReference>
<dbReference type="InterPro" id="IPR036019">
    <property type="entry name" value="MscL_channel"/>
</dbReference>
<evidence type="ECO:0000256" key="5">
    <source>
        <dbReference type="ARBA" id="ARBA00022692"/>
    </source>
</evidence>
<evidence type="ECO:0000313" key="12">
    <source>
        <dbReference type="EMBL" id="CAF1631461.1"/>
    </source>
</evidence>
<dbReference type="Proteomes" id="UP000663856">
    <property type="component" value="Unassembled WGS sequence"/>
</dbReference>
<comment type="similarity">
    <text evidence="2">Belongs to the MscL family.</text>
</comment>
<dbReference type="Proteomes" id="UP000663887">
    <property type="component" value="Unassembled WGS sequence"/>
</dbReference>
<dbReference type="PANTHER" id="PTHR30266:SF2">
    <property type="entry name" value="LARGE-CONDUCTANCE MECHANOSENSITIVE CHANNEL"/>
    <property type="match status" value="1"/>
</dbReference>
<keyword evidence="7" id="KW-0406">Ion transport</keyword>
<dbReference type="NCBIfam" id="NF001843">
    <property type="entry name" value="PRK00567.1-4"/>
    <property type="match status" value="1"/>
</dbReference>
<organism evidence="12 16">
    <name type="scientific">Rotaria magnacalcarata</name>
    <dbReference type="NCBI Taxonomy" id="392030"/>
    <lineage>
        <taxon>Eukaryota</taxon>
        <taxon>Metazoa</taxon>
        <taxon>Spiralia</taxon>
        <taxon>Gnathifera</taxon>
        <taxon>Rotifera</taxon>
        <taxon>Eurotatoria</taxon>
        <taxon>Bdelloidea</taxon>
        <taxon>Philodinida</taxon>
        <taxon>Philodinidae</taxon>
        <taxon>Rotaria</taxon>
    </lineage>
</organism>
<dbReference type="Proteomes" id="UP000663834">
    <property type="component" value="Unassembled WGS sequence"/>
</dbReference>